<evidence type="ECO:0000313" key="3">
    <source>
        <dbReference type="Proteomes" id="UP001519288"/>
    </source>
</evidence>
<organism evidence="2 3">
    <name type="scientific">Paenibacillus shirakamiensis</name>
    <dbReference type="NCBI Taxonomy" id="1265935"/>
    <lineage>
        <taxon>Bacteria</taxon>
        <taxon>Bacillati</taxon>
        <taxon>Bacillota</taxon>
        <taxon>Bacilli</taxon>
        <taxon>Bacillales</taxon>
        <taxon>Paenibacillaceae</taxon>
        <taxon>Paenibacillus</taxon>
    </lineage>
</organism>
<accession>A0ABS4JGK9</accession>
<sequence>MKNPLKWIKVRLNLRDNPFNIFYWILLIFFVYVLVGIYGMSWSYLPSFD</sequence>
<keyword evidence="1" id="KW-0812">Transmembrane</keyword>
<proteinExistence type="predicted"/>
<evidence type="ECO:0008006" key="4">
    <source>
        <dbReference type="Google" id="ProtNLM"/>
    </source>
</evidence>
<keyword evidence="1" id="KW-1133">Transmembrane helix</keyword>
<keyword evidence="1" id="KW-0472">Membrane</keyword>
<comment type="caution">
    <text evidence="2">The sequence shown here is derived from an EMBL/GenBank/DDBJ whole genome shotgun (WGS) entry which is preliminary data.</text>
</comment>
<keyword evidence="3" id="KW-1185">Reference proteome</keyword>
<feature type="transmembrane region" description="Helical" evidence="1">
    <location>
        <begin position="21"/>
        <end position="45"/>
    </location>
</feature>
<evidence type="ECO:0000256" key="1">
    <source>
        <dbReference type="SAM" id="Phobius"/>
    </source>
</evidence>
<evidence type="ECO:0000313" key="2">
    <source>
        <dbReference type="EMBL" id="MBP2000854.1"/>
    </source>
</evidence>
<dbReference type="EMBL" id="JAGGLD010000002">
    <property type="protein sequence ID" value="MBP2000854.1"/>
    <property type="molecule type" value="Genomic_DNA"/>
</dbReference>
<gene>
    <name evidence="2" type="ORF">J2Z69_001885</name>
</gene>
<name>A0ABS4JGK9_9BACL</name>
<protein>
    <recommendedName>
        <fullName evidence="4">Teichoic acid D-Ala incorporation-associated protein DltX</fullName>
    </recommendedName>
</protein>
<dbReference type="Proteomes" id="UP001519288">
    <property type="component" value="Unassembled WGS sequence"/>
</dbReference>
<reference evidence="2 3" key="1">
    <citation type="submission" date="2021-03" db="EMBL/GenBank/DDBJ databases">
        <title>Genomic Encyclopedia of Type Strains, Phase IV (KMG-IV): sequencing the most valuable type-strain genomes for metagenomic binning, comparative biology and taxonomic classification.</title>
        <authorList>
            <person name="Goeker M."/>
        </authorList>
    </citation>
    <scope>NUCLEOTIDE SEQUENCE [LARGE SCALE GENOMIC DNA]</scope>
    <source>
        <strain evidence="2 3">DSM 26806</strain>
    </source>
</reference>